<dbReference type="PANTHER" id="PTHR30606">
    <property type="entry name" value="LIPID A BIOSYNTHESIS LAUROYL ACYLTRANSFERASE"/>
    <property type="match status" value="1"/>
</dbReference>
<name>A0ABU7RD00_9BACT</name>
<comment type="subcellular location">
    <subcellularLocation>
        <location evidence="1">Cell inner membrane</location>
    </subcellularLocation>
</comment>
<keyword evidence="9" id="KW-1185">Reference proteome</keyword>
<keyword evidence="2" id="KW-1003">Cell membrane</keyword>
<proteinExistence type="predicted"/>
<comment type="caution">
    <text evidence="8">The sequence shown here is derived from an EMBL/GenBank/DDBJ whole genome shotgun (WGS) entry which is preliminary data.</text>
</comment>
<evidence type="ECO:0000256" key="6">
    <source>
        <dbReference type="ARBA" id="ARBA00023315"/>
    </source>
</evidence>
<feature type="transmembrane region" description="Helical" evidence="7">
    <location>
        <begin position="6"/>
        <end position="35"/>
    </location>
</feature>
<keyword evidence="7" id="KW-0812">Transmembrane</keyword>
<keyword evidence="7" id="KW-1133">Transmembrane helix</keyword>
<dbReference type="Pfam" id="PF03279">
    <property type="entry name" value="Lip_A_acyltrans"/>
    <property type="match status" value="1"/>
</dbReference>
<evidence type="ECO:0000256" key="3">
    <source>
        <dbReference type="ARBA" id="ARBA00022519"/>
    </source>
</evidence>
<reference evidence="8 9" key="1">
    <citation type="submission" date="2024-01" db="EMBL/GenBank/DDBJ databases">
        <title>Niabella digestum sp. nov., isolated from waste digestion system.</title>
        <authorList>
            <person name="Zhang L."/>
        </authorList>
    </citation>
    <scope>NUCLEOTIDE SEQUENCE [LARGE SCALE GENOMIC DNA]</scope>
    <source>
        <strain evidence="8 9">A18</strain>
    </source>
</reference>
<organism evidence="8 9">
    <name type="scientific">Niabella digestorum</name>
    <dbReference type="NCBI Taxonomy" id="3117701"/>
    <lineage>
        <taxon>Bacteria</taxon>
        <taxon>Pseudomonadati</taxon>
        <taxon>Bacteroidota</taxon>
        <taxon>Chitinophagia</taxon>
        <taxon>Chitinophagales</taxon>
        <taxon>Chitinophagaceae</taxon>
        <taxon>Niabella</taxon>
    </lineage>
</organism>
<sequence length="291" mass="34779">MYYIVYTFFYLMSLLPLRVLYFISDGIYGILYYIVRYRREVVMNNLLIAFPEKSEEERTAIAKSFYHKLIDSMIESLKLLSASDAFFEKRFRGNWEVVEQFYQNGRSVQLHLGHNFNWDWGNMMIARKTSFQFIGVYMPIHNKAFEKLFKKIRSRGGAHLINATKMAREFLPFRRSLYCLGLIADQSPGRIDKAKWFYFFNRKTAFTIGPAKSAITNDAVIVFAFIKCVKRGYYEVEFTVNTQHPREQNADQLTLQFVKFLENNIRQYPDMWLWSHRRWKHEWKEGDTVVT</sequence>
<dbReference type="GO" id="GO:0016746">
    <property type="term" value="F:acyltransferase activity"/>
    <property type="evidence" value="ECO:0007669"/>
    <property type="project" value="UniProtKB-KW"/>
</dbReference>
<evidence type="ECO:0000256" key="2">
    <source>
        <dbReference type="ARBA" id="ARBA00022475"/>
    </source>
</evidence>
<keyword evidence="5 7" id="KW-0472">Membrane</keyword>
<dbReference type="PANTHER" id="PTHR30606:SF10">
    <property type="entry name" value="PHOSPHATIDYLINOSITOL MANNOSIDE ACYLTRANSFERASE"/>
    <property type="match status" value="1"/>
</dbReference>
<keyword evidence="6 8" id="KW-0012">Acyltransferase</keyword>
<keyword evidence="4" id="KW-0808">Transferase</keyword>
<dbReference type="Proteomes" id="UP001357452">
    <property type="component" value="Unassembled WGS sequence"/>
</dbReference>
<evidence type="ECO:0000256" key="7">
    <source>
        <dbReference type="SAM" id="Phobius"/>
    </source>
</evidence>
<evidence type="ECO:0000256" key="4">
    <source>
        <dbReference type="ARBA" id="ARBA00022679"/>
    </source>
</evidence>
<keyword evidence="3" id="KW-0997">Cell inner membrane</keyword>
<evidence type="ECO:0000313" key="8">
    <source>
        <dbReference type="EMBL" id="MEE6185870.1"/>
    </source>
</evidence>
<dbReference type="CDD" id="cd07984">
    <property type="entry name" value="LPLAT_LABLAT-like"/>
    <property type="match status" value="1"/>
</dbReference>
<evidence type="ECO:0000313" key="9">
    <source>
        <dbReference type="Proteomes" id="UP001357452"/>
    </source>
</evidence>
<protein>
    <submittedName>
        <fullName evidence="8">Lysophospholipid acyltransferase family protein</fullName>
    </submittedName>
</protein>
<evidence type="ECO:0000256" key="1">
    <source>
        <dbReference type="ARBA" id="ARBA00004533"/>
    </source>
</evidence>
<gene>
    <name evidence="8" type="ORF">V2H41_01160</name>
</gene>
<dbReference type="EMBL" id="JAZGLY010000001">
    <property type="protein sequence ID" value="MEE6185870.1"/>
    <property type="molecule type" value="Genomic_DNA"/>
</dbReference>
<evidence type="ECO:0000256" key="5">
    <source>
        <dbReference type="ARBA" id="ARBA00023136"/>
    </source>
</evidence>
<accession>A0ABU7RD00</accession>
<dbReference type="RefSeq" id="WP_330973276.1">
    <property type="nucleotide sequence ID" value="NZ_JAZGLY010000001.1"/>
</dbReference>
<dbReference type="InterPro" id="IPR004960">
    <property type="entry name" value="LipA_acyltrans"/>
</dbReference>